<keyword evidence="1" id="KW-0472">Membrane</keyword>
<dbReference type="EMBL" id="CP081495">
    <property type="protein sequence ID" value="UYW01803.1"/>
    <property type="molecule type" value="Genomic_DNA"/>
</dbReference>
<gene>
    <name evidence="2" type="ORF">K5I29_02440</name>
</gene>
<sequence length="178" mass="20691">MERIEIYSSKEKSILLLIGSLVFVVLGIFMIINAENPTSYIVRNQLVIIIIGTASVLFFGLGIYVSIKQLLKNELILIIDRNGINVNPKKSKTDFIEWKYINGFTETKIQSQKIIIIEVDNSKYWIEKEKNNIRNKVMNFNFKYYGSPFNLSANSMKISHHELMKTLNENLNKYKYNA</sequence>
<accession>A0ABY6LZS4</accession>
<dbReference type="InterPro" id="IPR048136">
    <property type="entry name" value="STM3941-like"/>
</dbReference>
<dbReference type="NCBIfam" id="NF041635">
    <property type="entry name" value="STM3941_fam"/>
    <property type="match status" value="1"/>
</dbReference>
<feature type="transmembrane region" description="Helical" evidence="1">
    <location>
        <begin position="46"/>
        <end position="67"/>
    </location>
</feature>
<dbReference type="RefSeq" id="WP_264434277.1">
    <property type="nucleotide sequence ID" value="NZ_CP081495.1"/>
</dbReference>
<name>A0ABY6LZS4_9FLAO</name>
<evidence type="ECO:0000313" key="3">
    <source>
        <dbReference type="Proteomes" id="UP001163328"/>
    </source>
</evidence>
<keyword evidence="3" id="KW-1185">Reference proteome</keyword>
<keyword evidence="1" id="KW-1133">Transmembrane helix</keyword>
<dbReference type="Proteomes" id="UP001163328">
    <property type="component" value="Chromosome"/>
</dbReference>
<keyword evidence="1" id="KW-0812">Transmembrane</keyword>
<protein>
    <submittedName>
        <fullName evidence="2">Uncharacterized protein</fullName>
    </submittedName>
</protein>
<organism evidence="2 3">
    <name type="scientific">Flavobacterium agricola</name>
    <dbReference type="NCBI Taxonomy" id="2870839"/>
    <lineage>
        <taxon>Bacteria</taxon>
        <taxon>Pseudomonadati</taxon>
        <taxon>Bacteroidota</taxon>
        <taxon>Flavobacteriia</taxon>
        <taxon>Flavobacteriales</taxon>
        <taxon>Flavobacteriaceae</taxon>
        <taxon>Flavobacterium</taxon>
    </lineage>
</organism>
<proteinExistence type="predicted"/>
<feature type="transmembrane region" description="Helical" evidence="1">
    <location>
        <begin position="12"/>
        <end position="34"/>
    </location>
</feature>
<evidence type="ECO:0000313" key="2">
    <source>
        <dbReference type="EMBL" id="UYW01803.1"/>
    </source>
</evidence>
<evidence type="ECO:0000256" key="1">
    <source>
        <dbReference type="SAM" id="Phobius"/>
    </source>
</evidence>
<reference evidence="2" key="1">
    <citation type="submission" date="2021-08" db="EMBL/GenBank/DDBJ databases">
        <title>Flavobacterium sp. strain CC-SYL302.</title>
        <authorList>
            <person name="Lin S.-Y."/>
            <person name="Lee T.-H."/>
            <person name="Young C.-C."/>
        </authorList>
    </citation>
    <scope>NUCLEOTIDE SEQUENCE</scope>
    <source>
        <strain evidence="2">CC-SYL302</strain>
    </source>
</reference>